<evidence type="ECO:0000313" key="1">
    <source>
        <dbReference type="EMBL" id="PWK77573.1"/>
    </source>
</evidence>
<dbReference type="RefSeq" id="WP_109608133.1">
    <property type="nucleotide sequence ID" value="NZ_QGHA01000004.1"/>
</dbReference>
<organism evidence="1 2">
    <name type="scientific">Mucilaginibacter oryzae</name>
    <dbReference type="NCBI Taxonomy" id="468058"/>
    <lineage>
        <taxon>Bacteria</taxon>
        <taxon>Pseudomonadati</taxon>
        <taxon>Bacteroidota</taxon>
        <taxon>Sphingobacteriia</taxon>
        <taxon>Sphingobacteriales</taxon>
        <taxon>Sphingobacteriaceae</taxon>
        <taxon>Mucilaginibacter</taxon>
    </lineage>
</organism>
<proteinExistence type="predicted"/>
<dbReference type="Proteomes" id="UP000245678">
    <property type="component" value="Unassembled WGS sequence"/>
</dbReference>
<sequence length="84" mass="9575">MEPTAHWNFQTSVIDGHRYDIDGLNVWDFDWKSTGESFSANDPIYNNTIIVVVYEISSGTRSVQFGAVEVSNLIWLIYQKADNS</sequence>
<comment type="caution">
    <text evidence="1">The sequence shown here is derived from an EMBL/GenBank/DDBJ whole genome shotgun (WGS) entry which is preliminary data.</text>
</comment>
<dbReference type="AlphaFoldDB" id="A0A316HBB7"/>
<evidence type="ECO:0000313" key="2">
    <source>
        <dbReference type="Proteomes" id="UP000245678"/>
    </source>
</evidence>
<reference evidence="1 2" key="1">
    <citation type="submission" date="2018-05" db="EMBL/GenBank/DDBJ databases">
        <title>Genomic Encyclopedia of Archaeal and Bacterial Type Strains, Phase II (KMG-II): from individual species to whole genera.</title>
        <authorList>
            <person name="Goeker M."/>
        </authorList>
    </citation>
    <scope>NUCLEOTIDE SEQUENCE [LARGE SCALE GENOMIC DNA]</scope>
    <source>
        <strain evidence="1 2">DSM 19975</strain>
    </source>
</reference>
<protein>
    <submittedName>
        <fullName evidence="1">Uncharacterized protein</fullName>
    </submittedName>
</protein>
<dbReference type="EMBL" id="QGHA01000004">
    <property type="protein sequence ID" value="PWK77573.1"/>
    <property type="molecule type" value="Genomic_DNA"/>
</dbReference>
<gene>
    <name evidence="1" type="ORF">LX99_02450</name>
</gene>
<name>A0A316HBB7_9SPHI</name>
<accession>A0A316HBB7</accession>
<keyword evidence="2" id="KW-1185">Reference proteome</keyword>